<evidence type="ECO:0000313" key="1">
    <source>
        <dbReference type="EMBL" id="MEA1605734.1"/>
    </source>
</evidence>
<gene>
    <name evidence="1" type="ORF">SOP97_07885</name>
</gene>
<protein>
    <submittedName>
        <fullName evidence="1">Uncharacterized protein</fullName>
    </submittedName>
</protein>
<sequence length="48" mass="5624">MKLFNAIIQLVRNTVVPPGQRVLVTEKQKFDARQKDFAEISKIYDDMK</sequence>
<proteinExistence type="predicted"/>
<keyword evidence="2" id="KW-1185">Reference proteome</keyword>
<name>A0ABU5P7T9_9PSED</name>
<dbReference type="RefSeq" id="WP_322948845.1">
    <property type="nucleotide sequence ID" value="NZ_JAYEET010000024.1"/>
</dbReference>
<organism evidence="1 2">
    <name type="scientific">Pseudomonas spirodelae</name>
    <dbReference type="NCBI Taxonomy" id="3101751"/>
    <lineage>
        <taxon>Bacteria</taxon>
        <taxon>Pseudomonadati</taxon>
        <taxon>Pseudomonadota</taxon>
        <taxon>Gammaproteobacteria</taxon>
        <taxon>Pseudomonadales</taxon>
        <taxon>Pseudomonadaceae</taxon>
        <taxon>Pseudomonas</taxon>
    </lineage>
</organism>
<dbReference type="EMBL" id="JAYEET010000024">
    <property type="protein sequence ID" value="MEA1605734.1"/>
    <property type="molecule type" value="Genomic_DNA"/>
</dbReference>
<comment type="caution">
    <text evidence="1">The sequence shown here is derived from an EMBL/GenBank/DDBJ whole genome shotgun (WGS) entry which is preliminary data.</text>
</comment>
<evidence type="ECO:0000313" key="2">
    <source>
        <dbReference type="Proteomes" id="UP001292571"/>
    </source>
</evidence>
<accession>A0ABU5P7T9</accession>
<dbReference type="Proteomes" id="UP001292571">
    <property type="component" value="Unassembled WGS sequence"/>
</dbReference>
<reference evidence="1 2" key="1">
    <citation type="submission" date="2023-12" db="EMBL/GenBank/DDBJ databases">
        <title>Pseudomonas sp. T5W1.</title>
        <authorList>
            <person name="Maltman C."/>
        </authorList>
    </citation>
    <scope>NUCLEOTIDE SEQUENCE [LARGE SCALE GENOMIC DNA]</scope>
    <source>
        <strain evidence="1 2">T5W1</strain>
    </source>
</reference>